<name>A0ABP1F9H3_9FLAO</name>
<evidence type="ECO:0000313" key="2">
    <source>
        <dbReference type="Proteomes" id="UP001497602"/>
    </source>
</evidence>
<proteinExistence type="predicted"/>
<evidence type="ECO:0000313" key="1">
    <source>
        <dbReference type="EMBL" id="CAL2107032.1"/>
    </source>
</evidence>
<accession>A0ABP1F9H3</accession>
<comment type="caution">
    <text evidence="1">The sequence shown here is derived from an EMBL/GenBank/DDBJ whole genome shotgun (WGS) entry which is preliminary data.</text>
</comment>
<reference evidence="1 2" key="1">
    <citation type="submission" date="2024-05" db="EMBL/GenBank/DDBJ databases">
        <authorList>
            <person name="Duchaud E."/>
        </authorList>
    </citation>
    <scope>NUCLEOTIDE SEQUENCE [LARGE SCALE GENOMIC DNA]</scope>
    <source>
        <strain evidence="1">Ena-SAMPLE-TAB-13-05-2024-13:56:06:370-140305</strain>
    </source>
</reference>
<protein>
    <submittedName>
        <fullName evidence="1">Uncharacterized protein</fullName>
    </submittedName>
</protein>
<gene>
    <name evidence="1" type="ORF">T190115A13A_20312</name>
</gene>
<organism evidence="1 2">
    <name type="scientific">Tenacibaculum vairaonense</name>
    <dbReference type="NCBI Taxonomy" id="3137860"/>
    <lineage>
        <taxon>Bacteria</taxon>
        <taxon>Pseudomonadati</taxon>
        <taxon>Bacteroidota</taxon>
        <taxon>Flavobacteriia</taxon>
        <taxon>Flavobacteriales</taxon>
        <taxon>Flavobacteriaceae</taxon>
        <taxon>Tenacibaculum</taxon>
    </lineage>
</organism>
<keyword evidence="2" id="KW-1185">Reference proteome</keyword>
<dbReference type="Proteomes" id="UP001497602">
    <property type="component" value="Unassembled WGS sequence"/>
</dbReference>
<dbReference type="EMBL" id="CAXJRC010000022">
    <property type="protein sequence ID" value="CAL2107032.1"/>
    <property type="molecule type" value="Genomic_DNA"/>
</dbReference>
<sequence>MNCLCIFAGTIQKHAGVVELVDTLDLGSSAARRGGSTPFTRTKRKFILRFFIP</sequence>